<accession>A0A4V1NPR6</accession>
<keyword evidence="3" id="KW-1185">Reference proteome</keyword>
<protein>
    <submittedName>
        <fullName evidence="2">Uncharacterized protein</fullName>
    </submittedName>
</protein>
<proteinExistence type="predicted"/>
<dbReference type="AlphaFoldDB" id="A0A4V1NPR6"/>
<gene>
    <name evidence="2" type="ORF">EST54_17645</name>
</gene>
<comment type="caution">
    <text evidence="2">The sequence shown here is derived from an EMBL/GenBank/DDBJ whole genome shotgun (WGS) entry which is preliminary data.</text>
</comment>
<dbReference type="EMBL" id="SDIF01000046">
    <property type="protein sequence ID" value="RXS65750.1"/>
    <property type="molecule type" value="Genomic_DNA"/>
</dbReference>
<feature type="compositionally biased region" description="Low complexity" evidence="1">
    <location>
        <begin position="44"/>
        <end position="53"/>
    </location>
</feature>
<evidence type="ECO:0000313" key="3">
    <source>
        <dbReference type="Proteomes" id="UP000289482"/>
    </source>
</evidence>
<dbReference type="Proteomes" id="UP000289482">
    <property type="component" value="Unassembled WGS sequence"/>
</dbReference>
<sequence>MNGGPGLVRTIPGKLLSWLLPGRGGHRATIGTGISTGEDRGPARRPYVAAPQARQRAAQEARRRELEEAVRRLNTWSSGGGGRR</sequence>
<evidence type="ECO:0000313" key="2">
    <source>
        <dbReference type="EMBL" id="RXS65750.1"/>
    </source>
</evidence>
<name>A0A4V1NPR6_9ACTN</name>
<feature type="region of interest" description="Disordered" evidence="1">
    <location>
        <begin position="29"/>
        <end position="53"/>
    </location>
</feature>
<evidence type="ECO:0000256" key="1">
    <source>
        <dbReference type="SAM" id="MobiDB-lite"/>
    </source>
</evidence>
<reference evidence="2 3" key="1">
    <citation type="submission" date="2019-01" db="EMBL/GenBank/DDBJ databases">
        <title>Draft genome sequences of the type strain Streptomyces sioyaensis DSM 40032 and its novel strain, TM32, a thermotolerant antibiotics-producing actinobacterium.</title>
        <authorList>
            <person name="Nakaew N."/>
            <person name="Lumyong S."/>
            <person name="Sloan W.T."/>
            <person name="Sungthong R."/>
        </authorList>
    </citation>
    <scope>NUCLEOTIDE SEQUENCE [LARGE SCALE GENOMIC DNA]</scope>
    <source>
        <strain evidence="2 3">DSM 40032</strain>
    </source>
</reference>
<organism evidence="2 3">
    <name type="scientific">Streptomyces sioyaensis</name>
    <dbReference type="NCBI Taxonomy" id="67364"/>
    <lineage>
        <taxon>Bacteria</taxon>
        <taxon>Bacillati</taxon>
        <taxon>Actinomycetota</taxon>
        <taxon>Actinomycetes</taxon>
        <taxon>Kitasatosporales</taxon>
        <taxon>Streptomycetaceae</taxon>
        <taxon>Streptomyces</taxon>
    </lineage>
</organism>